<dbReference type="Proteomes" id="UP000654075">
    <property type="component" value="Unassembled WGS sequence"/>
</dbReference>
<dbReference type="OrthoDB" id="5973539at2759"/>
<dbReference type="EMBL" id="CAJNNV010024298">
    <property type="protein sequence ID" value="CAE8609392.1"/>
    <property type="molecule type" value="Genomic_DNA"/>
</dbReference>
<dbReference type="GO" id="GO:0005739">
    <property type="term" value="C:mitochondrion"/>
    <property type="evidence" value="ECO:0007669"/>
    <property type="project" value="TreeGrafter"/>
</dbReference>
<comment type="caution">
    <text evidence="4">The sequence shown here is derived from an EMBL/GenBank/DDBJ whole genome shotgun (WGS) entry which is preliminary data.</text>
</comment>
<protein>
    <recommendedName>
        <fullName evidence="3">L-tryptophan decarboxylase PsiD-like domain-containing protein</fullName>
    </recommendedName>
</protein>
<dbReference type="GO" id="GO:0006646">
    <property type="term" value="P:phosphatidylethanolamine biosynthetic process"/>
    <property type="evidence" value="ECO:0007669"/>
    <property type="project" value="TreeGrafter"/>
</dbReference>
<evidence type="ECO:0000313" key="4">
    <source>
        <dbReference type="EMBL" id="CAE8609392.1"/>
    </source>
</evidence>
<dbReference type="PANTHER" id="PTHR10067">
    <property type="entry name" value="PHOSPHATIDYLSERINE DECARBOXYLASE"/>
    <property type="match status" value="1"/>
</dbReference>
<evidence type="ECO:0000259" key="3">
    <source>
        <dbReference type="Pfam" id="PF12588"/>
    </source>
</evidence>
<evidence type="ECO:0000256" key="1">
    <source>
        <dbReference type="ARBA" id="ARBA00022793"/>
    </source>
</evidence>
<gene>
    <name evidence="4" type="ORF">PGLA1383_LOCUS27219</name>
</gene>
<keyword evidence="1" id="KW-0210">Decarboxylase</keyword>
<organism evidence="4 5">
    <name type="scientific">Polarella glacialis</name>
    <name type="common">Dinoflagellate</name>
    <dbReference type="NCBI Taxonomy" id="89957"/>
    <lineage>
        <taxon>Eukaryota</taxon>
        <taxon>Sar</taxon>
        <taxon>Alveolata</taxon>
        <taxon>Dinophyceae</taxon>
        <taxon>Suessiales</taxon>
        <taxon>Suessiaceae</taxon>
        <taxon>Polarella</taxon>
    </lineage>
</organism>
<proteinExistence type="predicted"/>
<evidence type="ECO:0000256" key="2">
    <source>
        <dbReference type="ARBA" id="ARBA00023239"/>
    </source>
</evidence>
<dbReference type="InterPro" id="IPR022237">
    <property type="entry name" value="PsiD-like"/>
</dbReference>
<keyword evidence="2" id="KW-0456">Lyase</keyword>
<dbReference type="GO" id="GO:0004609">
    <property type="term" value="F:phosphatidylserine decarboxylase activity"/>
    <property type="evidence" value="ECO:0007669"/>
    <property type="project" value="InterPro"/>
</dbReference>
<evidence type="ECO:0000313" key="5">
    <source>
        <dbReference type="Proteomes" id="UP000654075"/>
    </source>
</evidence>
<accession>A0A813F567</accession>
<name>A0A813F567_POLGL</name>
<dbReference type="Pfam" id="PF12588">
    <property type="entry name" value="PSDC"/>
    <property type="match status" value="1"/>
</dbReference>
<sequence length="367" mass="40479">MKLEQGIAEGNSLPQAAKPLYFENMFELFQIINYVVTTVSPAFDNPNTDGLVGCPLNAFLDCLMFTPAGQDFFNTNKVNEHFKEILTVWCQFLDSPASTMYLNDKSPDGWYSKEAKPFINMDDFIVELPNDPAKYPSWNAFFTRKFKPGVRPVAAPEAWNNKIITSGCESKALHVSLKPVKLQDTFWLKAQPYSLQDIFALDAKLAGVDTKALAEKFVGGCVYQAFLSACSYHCWHSPVNGKIKHLYIVPGGIGTYYSELLVAGFDPEGPDLSQGYLSAVAVRTIFIIEADDPSIGDMAVVQIGMAEVSSCVALVKQGDKVKKGDLIGEFKFGGSTFLNIFRKGVIKEFCVKPGDRVLLNTQLAIAN</sequence>
<keyword evidence="5" id="KW-1185">Reference proteome</keyword>
<dbReference type="PANTHER" id="PTHR10067:SF9">
    <property type="entry name" value="PHOSPHATIDYLSERINE DECARBOXYLASE FAMILY PROTEIN (AFU_ORTHOLOGUE AFUA_7G01730)"/>
    <property type="match status" value="1"/>
</dbReference>
<dbReference type="InterPro" id="IPR003817">
    <property type="entry name" value="PS_Dcarbxylase"/>
</dbReference>
<dbReference type="Pfam" id="PF02666">
    <property type="entry name" value="PS_Dcarbxylase"/>
    <property type="match status" value="1"/>
</dbReference>
<reference evidence="4" key="1">
    <citation type="submission" date="2021-02" db="EMBL/GenBank/DDBJ databases">
        <authorList>
            <person name="Dougan E. K."/>
            <person name="Rhodes N."/>
            <person name="Thang M."/>
            <person name="Chan C."/>
        </authorList>
    </citation>
    <scope>NUCLEOTIDE SEQUENCE</scope>
</reference>
<feature type="domain" description="L-tryptophan decarboxylase PsiD-like" evidence="3">
    <location>
        <begin position="22"/>
        <end position="116"/>
    </location>
</feature>
<dbReference type="AlphaFoldDB" id="A0A813F567"/>